<dbReference type="Pfam" id="PF13391">
    <property type="entry name" value="HNH_2"/>
    <property type="match status" value="1"/>
</dbReference>
<dbReference type="InterPro" id="IPR011396">
    <property type="entry name" value="PT_DNA_restrict"/>
</dbReference>
<evidence type="ECO:0000313" key="2">
    <source>
        <dbReference type="EMBL" id="BBO74341.1"/>
    </source>
</evidence>
<keyword evidence="2" id="KW-0255">Endonuclease</keyword>
<dbReference type="RefSeq" id="WP_155303381.1">
    <property type="nucleotide sequence ID" value="NZ_AP021875.1"/>
</dbReference>
<dbReference type="Gene3D" id="1.10.30.50">
    <property type="match status" value="1"/>
</dbReference>
<gene>
    <name evidence="2" type="ORF">DSCW_17580</name>
</gene>
<sequence>MSVDEYLNKFSRLNTDKSRHRWSAATCHRAPHKPFLLLSIMDLIAQGQITENFIEPSFELVDTWNGYWNAVMPPGKSSSMAYPYFFMKSDGFWHLIPNSSLNIPDPFRTPSMVWLRKNFTGARMDDALFGFLVDPVTREILRSVLIQTYFAPEIQPLLHEQAFVNLSAFAYAKDVVAGIKELSESFADEAPENQRVRDQGFRRAIVSLYDHRCAFCGIRMRTPEGHTVVEAAHIVPWSESHDDLPSNGLCLCRLCHWSFDEGLMSVGKQYEVLVSQRVRIDSNIPGHIFTLEDRPIFKPEAERFWPDQENLSRHRKICFA</sequence>
<protein>
    <submittedName>
        <fullName evidence="2">HNH endonuclease</fullName>
    </submittedName>
</protein>
<accession>A0A5K7Z436</accession>
<keyword evidence="2" id="KW-0378">Hydrolase</keyword>
<reference evidence="2 3" key="1">
    <citation type="submission" date="2019-11" db="EMBL/GenBank/DDBJ databases">
        <title>Comparative genomics of hydrocarbon-degrading Desulfosarcina strains.</title>
        <authorList>
            <person name="Watanabe M."/>
            <person name="Kojima H."/>
            <person name="Fukui M."/>
        </authorList>
    </citation>
    <scope>NUCLEOTIDE SEQUENCE [LARGE SCALE GENOMIC DNA]</scope>
    <source>
        <strain evidence="2 3">PP31</strain>
    </source>
</reference>
<dbReference type="PIRSF" id="PIRSF030850">
    <property type="entry name" value="UCP030850"/>
    <property type="match status" value="1"/>
</dbReference>
<dbReference type="InterPro" id="IPR003615">
    <property type="entry name" value="HNH_nuc"/>
</dbReference>
<dbReference type="EMBL" id="AP021875">
    <property type="protein sequence ID" value="BBO74341.1"/>
    <property type="molecule type" value="Genomic_DNA"/>
</dbReference>
<organism evidence="2 3">
    <name type="scientific">Desulfosarcina widdelii</name>
    <dbReference type="NCBI Taxonomy" id="947919"/>
    <lineage>
        <taxon>Bacteria</taxon>
        <taxon>Pseudomonadati</taxon>
        <taxon>Thermodesulfobacteriota</taxon>
        <taxon>Desulfobacteria</taxon>
        <taxon>Desulfobacterales</taxon>
        <taxon>Desulfosarcinaceae</taxon>
        <taxon>Desulfosarcina</taxon>
    </lineage>
</organism>
<keyword evidence="3" id="KW-1185">Reference proteome</keyword>
<dbReference type="GO" id="GO:0004519">
    <property type="term" value="F:endonuclease activity"/>
    <property type="evidence" value="ECO:0007669"/>
    <property type="project" value="UniProtKB-KW"/>
</dbReference>
<name>A0A5K7Z436_9BACT</name>
<feature type="domain" description="HNH nuclease" evidence="1">
    <location>
        <begin position="213"/>
        <end position="266"/>
    </location>
</feature>
<dbReference type="OrthoDB" id="9790459at2"/>
<dbReference type="CDD" id="cd00085">
    <property type="entry name" value="HNHc"/>
    <property type="match status" value="1"/>
</dbReference>
<proteinExistence type="predicted"/>
<dbReference type="KEGG" id="dwd:DSCW_17580"/>
<dbReference type="Proteomes" id="UP000427769">
    <property type="component" value="Chromosome"/>
</dbReference>
<keyword evidence="2" id="KW-0540">Nuclease</keyword>
<dbReference type="AlphaFoldDB" id="A0A5K7Z436"/>
<evidence type="ECO:0000259" key="1">
    <source>
        <dbReference type="Pfam" id="PF13391"/>
    </source>
</evidence>
<evidence type="ECO:0000313" key="3">
    <source>
        <dbReference type="Proteomes" id="UP000427769"/>
    </source>
</evidence>